<dbReference type="InterPro" id="IPR011009">
    <property type="entry name" value="Kinase-like_dom_sf"/>
</dbReference>
<evidence type="ECO:0000313" key="2">
    <source>
        <dbReference type="Proteomes" id="UP000789342"/>
    </source>
</evidence>
<feature type="non-terminal residue" evidence="1">
    <location>
        <position position="136"/>
    </location>
</feature>
<dbReference type="SUPFAM" id="SSF56112">
    <property type="entry name" value="Protein kinase-like (PK-like)"/>
    <property type="match status" value="1"/>
</dbReference>
<dbReference type="AlphaFoldDB" id="A0A9N9JQ39"/>
<organism evidence="1 2">
    <name type="scientific">Acaulospora morrowiae</name>
    <dbReference type="NCBI Taxonomy" id="94023"/>
    <lineage>
        <taxon>Eukaryota</taxon>
        <taxon>Fungi</taxon>
        <taxon>Fungi incertae sedis</taxon>
        <taxon>Mucoromycota</taxon>
        <taxon>Glomeromycotina</taxon>
        <taxon>Glomeromycetes</taxon>
        <taxon>Diversisporales</taxon>
        <taxon>Acaulosporaceae</taxon>
        <taxon>Acaulospora</taxon>
    </lineage>
</organism>
<dbReference type="OrthoDB" id="10261027at2759"/>
<dbReference type="Proteomes" id="UP000789342">
    <property type="component" value="Unassembled WGS sequence"/>
</dbReference>
<accession>A0A9N9JQ39</accession>
<name>A0A9N9JQ39_9GLOM</name>
<dbReference type="EMBL" id="CAJVPV010062584">
    <property type="protein sequence ID" value="CAG8792066.1"/>
    <property type="molecule type" value="Genomic_DNA"/>
</dbReference>
<keyword evidence="2" id="KW-1185">Reference proteome</keyword>
<sequence>GQKLQKKFSYWTSGNQYIDNFIQSSQMNPLNKNSYLSWIPFDDLIKFKCVAIGGFSAVYSAQWNRFQTDRMDRMVDVVLKRLHNGQITNPEFLRDQIAVLIYAASQKSTVIHCYGITQHPTEGYMLVMECGEEGDM</sequence>
<gene>
    <name evidence="1" type="ORF">AMORRO_LOCUS18233</name>
</gene>
<proteinExistence type="predicted"/>
<feature type="non-terminal residue" evidence="1">
    <location>
        <position position="1"/>
    </location>
</feature>
<evidence type="ECO:0000313" key="1">
    <source>
        <dbReference type="EMBL" id="CAG8792066.1"/>
    </source>
</evidence>
<dbReference type="Gene3D" id="3.30.200.20">
    <property type="entry name" value="Phosphorylase Kinase, domain 1"/>
    <property type="match status" value="1"/>
</dbReference>
<protein>
    <submittedName>
        <fullName evidence="1">15230_t:CDS:1</fullName>
    </submittedName>
</protein>
<comment type="caution">
    <text evidence="1">The sequence shown here is derived from an EMBL/GenBank/DDBJ whole genome shotgun (WGS) entry which is preliminary data.</text>
</comment>
<reference evidence="1" key="1">
    <citation type="submission" date="2021-06" db="EMBL/GenBank/DDBJ databases">
        <authorList>
            <person name="Kallberg Y."/>
            <person name="Tangrot J."/>
            <person name="Rosling A."/>
        </authorList>
    </citation>
    <scope>NUCLEOTIDE SEQUENCE</scope>
    <source>
        <strain evidence="1">CL551</strain>
    </source>
</reference>